<feature type="compositionally biased region" description="Polar residues" evidence="11">
    <location>
        <begin position="929"/>
        <end position="939"/>
    </location>
</feature>
<dbReference type="PROSITE" id="PS50011">
    <property type="entry name" value="PROTEIN_KINASE_DOM"/>
    <property type="match status" value="1"/>
</dbReference>
<dbReference type="InterPro" id="IPR011009">
    <property type="entry name" value="Kinase-like_dom_sf"/>
</dbReference>
<evidence type="ECO:0000256" key="1">
    <source>
        <dbReference type="ARBA" id="ARBA00008874"/>
    </source>
</evidence>
<feature type="compositionally biased region" description="Polar residues" evidence="11">
    <location>
        <begin position="699"/>
        <end position="711"/>
    </location>
</feature>
<evidence type="ECO:0000256" key="5">
    <source>
        <dbReference type="ARBA" id="ARBA00022741"/>
    </source>
</evidence>
<dbReference type="SUPFAM" id="SSF56112">
    <property type="entry name" value="Protein kinase-like (PK-like)"/>
    <property type="match status" value="1"/>
</dbReference>
<organism evidence="13 14">
    <name type="scientific">Septoria linicola</name>
    <dbReference type="NCBI Taxonomy" id="215465"/>
    <lineage>
        <taxon>Eukaryota</taxon>
        <taxon>Fungi</taxon>
        <taxon>Dikarya</taxon>
        <taxon>Ascomycota</taxon>
        <taxon>Pezizomycotina</taxon>
        <taxon>Dothideomycetes</taxon>
        <taxon>Dothideomycetidae</taxon>
        <taxon>Mycosphaerellales</taxon>
        <taxon>Mycosphaerellaceae</taxon>
        <taxon>Septoria</taxon>
    </lineage>
</organism>
<keyword evidence="6 13" id="KW-0418">Kinase</keyword>
<keyword evidence="7 10" id="KW-0067">ATP-binding</keyword>
<evidence type="ECO:0000256" key="10">
    <source>
        <dbReference type="PROSITE-ProRule" id="PRU10141"/>
    </source>
</evidence>
<comment type="catalytic activity">
    <reaction evidence="9">
        <text>L-seryl-[protein] + ATP = O-phospho-L-seryl-[protein] + ADP + H(+)</text>
        <dbReference type="Rhea" id="RHEA:17989"/>
        <dbReference type="Rhea" id="RHEA-COMP:9863"/>
        <dbReference type="Rhea" id="RHEA-COMP:11604"/>
        <dbReference type="ChEBI" id="CHEBI:15378"/>
        <dbReference type="ChEBI" id="CHEBI:29999"/>
        <dbReference type="ChEBI" id="CHEBI:30616"/>
        <dbReference type="ChEBI" id="CHEBI:83421"/>
        <dbReference type="ChEBI" id="CHEBI:456216"/>
        <dbReference type="EC" id="2.7.11.1"/>
    </reaction>
</comment>
<evidence type="ECO:0000259" key="12">
    <source>
        <dbReference type="PROSITE" id="PS50011"/>
    </source>
</evidence>
<dbReference type="Pfam" id="PF00069">
    <property type="entry name" value="Pkinase"/>
    <property type="match status" value="1"/>
</dbReference>
<feature type="compositionally biased region" description="Polar residues" evidence="11">
    <location>
        <begin position="770"/>
        <end position="786"/>
    </location>
</feature>
<dbReference type="GO" id="GO:0005737">
    <property type="term" value="C:cytoplasm"/>
    <property type="evidence" value="ECO:0007669"/>
    <property type="project" value="TreeGrafter"/>
</dbReference>
<gene>
    <name evidence="13" type="ORF">Slin15195_G077120</name>
</gene>
<feature type="domain" description="Protein kinase" evidence="12">
    <location>
        <begin position="47"/>
        <end position="326"/>
    </location>
</feature>
<comment type="catalytic activity">
    <reaction evidence="8">
        <text>L-threonyl-[protein] + ATP = O-phospho-L-threonyl-[protein] + ADP + H(+)</text>
        <dbReference type="Rhea" id="RHEA:46608"/>
        <dbReference type="Rhea" id="RHEA-COMP:11060"/>
        <dbReference type="Rhea" id="RHEA-COMP:11605"/>
        <dbReference type="ChEBI" id="CHEBI:15378"/>
        <dbReference type="ChEBI" id="CHEBI:30013"/>
        <dbReference type="ChEBI" id="CHEBI:30616"/>
        <dbReference type="ChEBI" id="CHEBI:61977"/>
        <dbReference type="ChEBI" id="CHEBI:456216"/>
        <dbReference type="EC" id="2.7.11.1"/>
    </reaction>
</comment>
<dbReference type="GO" id="GO:0004674">
    <property type="term" value="F:protein serine/threonine kinase activity"/>
    <property type="evidence" value="ECO:0007669"/>
    <property type="project" value="UniProtKB-KW"/>
</dbReference>
<evidence type="ECO:0000256" key="2">
    <source>
        <dbReference type="ARBA" id="ARBA00012513"/>
    </source>
</evidence>
<keyword evidence="5 10" id="KW-0547">Nucleotide-binding</keyword>
<dbReference type="Gene3D" id="1.10.510.10">
    <property type="entry name" value="Transferase(Phosphotransferase) domain 1"/>
    <property type="match status" value="1"/>
</dbReference>
<dbReference type="InterPro" id="IPR017441">
    <property type="entry name" value="Protein_kinase_ATP_BS"/>
</dbReference>
<feature type="region of interest" description="Disordered" evidence="11">
    <location>
        <begin position="916"/>
        <end position="967"/>
    </location>
</feature>
<feature type="region of interest" description="Disordered" evidence="11">
    <location>
        <begin position="357"/>
        <end position="391"/>
    </location>
</feature>
<evidence type="ECO:0000256" key="7">
    <source>
        <dbReference type="ARBA" id="ARBA00022840"/>
    </source>
</evidence>
<accession>A0A9Q9EMF6</accession>
<evidence type="ECO:0000256" key="9">
    <source>
        <dbReference type="ARBA" id="ARBA00048679"/>
    </source>
</evidence>
<dbReference type="AlphaFoldDB" id="A0A9Q9EMF6"/>
<dbReference type="PROSITE" id="PS00108">
    <property type="entry name" value="PROTEIN_KINASE_ST"/>
    <property type="match status" value="1"/>
</dbReference>
<dbReference type="Gene3D" id="3.30.200.20">
    <property type="entry name" value="Phosphorylase Kinase, domain 1"/>
    <property type="match status" value="1"/>
</dbReference>
<evidence type="ECO:0000256" key="8">
    <source>
        <dbReference type="ARBA" id="ARBA00047899"/>
    </source>
</evidence>
<keyword evidence="3" id="KW-0723">Serine/threonine-protein kinase</keyword>
<feature type="compositionally biased region" description="Acidic residues" evidence="11">
    <location>
        <begin position="371"/>
        <end position="387"/>
    </location>
</feature>
<dbReference type="SMART" id="SM00220">
    <property type="entry name" value="S_TKc"/>
    <property type="match status" value="1"/>
</dbReference>
<evidence type="ECO:0000256" key="11">
    <source>
        <dbReference type="SAM" id="MobiDB-lite"/>
    </source>
</evidence>
<evidence type="ECO:0000256" key="6">
    <source>
        <dbReference type="ARBA" id="ARBA00022777"/>
    </source>
</evidence>
<dbReference type="InterPro" id="IPR050629">
    <property type="entry name" value="STE20/SPS1-PAK"/>
</dbReference>
<dbReference type="OrthoDB" id="248923at2759"/>
<dbReference type="PANTHER" id="PTHR48012:SF10">
    <property type="entry name" value="FI20177P1"/>
    <property type="match status" value="1"/>
</dbReference>
<dbReference type="InterPro" id="IPR008271">
    <property type="entry name" value="Ser/Thr_kinase_AS"/>
</dbReference>
<sequence>MDDSRLNPVGRSIADQRDRDRRIKEAYDLTQIIIGKSERLGSKPPPYDFRELIGKGAYGRVYKCLEKKTNNLVAVKIIDIDDQDWEQGWTLTTGREKNIEDVQKEVSILRQLKDNNAKNVNLIHDAFDWHGQLWIVADYCTGGSVRTLMRPFEKNGRPIGLPEHFIIPIARELAIAVKSMHDLDILHRDIKCANVYITETGEIQLGDFGIVGVLGHDTEKRKTVVGTPHWMPREVVKHLDEKETEEGYGYEVDIWSYGCTIFEMATGSPPYPTTSVAFLPEMLEKAPPRLEGEDYSPELRDLVAFCLDPDKNARPSASAVLNHHYLKDTSRIYPTRNLVRLIERFKIWEHGGGSRASLWMAGPADPRQSTEDDGESGNSDDGDDGEEWNFSTSENFDEELGRRLSQMPTGTAFDDWNFDSPSSSGLPSLQTKNLSVAERIKQEHIDKAAGRGEFLLNKVFDTNDPDGYQLPKPPESPKVPQVAAPSDLPLRAYGSSASSRESVVEMLDLDDAMTPAGTSSLEMRMAAINEETIRPAGRYPRIDDDDDDNYQYGQHDSTDRRATMEWNFATAAPRVQRETRDWKFETAERISSIAPSQAVRTRPETMAWSFETAGPATLDEAEQSFDSTPAGSDRALPPGFRPQLMHTATEPIGHFRGLSHDSDTAASSPNRDSVTSLIDLDAGSAERARVGNEILRPGTASSHMTDATSGNPFDLEDDPEQVEVDRNRFSYHKPYASEGGMIKRLSHKTMPMHARGASLSSTEPDIEPSRPTTSAYRPLPSNTSQQDLSFSTLEQGLGLTPVEAENNQWPSFSSYETFESSPQYLATPGDEQRLPRLGDSLADDRMRTNGVTMPLRQREPSAEPPRPEIEFPILQAPHPDALTDMADDQFLEDELSRMLDDCSYALTSVSRALQQHASLDTEDDGISSEIDSGFNSQQQDTEDEDVDHLTARRKPRKLEMRSPASRV</sequence>
<dbReference type="Proteomes" id="UP001056384">
    <property type="component" value="Chromosome 6"/>
</dbReference>
<dbReference type="EC" id="2.7.11.1" evidence="2"/>
<feature type="region of interest" description="Disordered" evidence="11">
    <location>
        <begin position="698"/>
        <end position="718"/>
    </location>
</feature>
<comment type="similarity">
    <text evidence="1">Belongs to the protein kinase superfamily. STE Ser/Thr protein kinase family. STE20 subfamily.</text>
</comment>
<feature type="binding site" evidence="10">
    <location>
        <position position="76"/>
    </location>
    <ligand>
        <name>ATP</name>
        <dbReference type="ChEBI" id="CHEBI:30616"/>
    </ligand>
</feature>
<evidence type="ECO:0000256" key="4">
    <source>
        <dbReference type="ARBA" id="ARBA00022679"/>
    </source>
</evidence>
<dbReference type="PANTHER" id="PTHR48012">
    <property type="entry name" value="STERILE20-LIKE KINASE, ISOFORM B-RELATED"/>
    <property type="match status" value="1"/>
</dbReference>
<dbReference type="EMBL" id="CP099423">
    <property type="protein sequence ID" value="USW54393.1"/>
    <property type="molecule type" value="Genomic_DNA"/>
</dbReference>
<keyword evidence="14" id="KW-1185">Reference proteome</keyword>
<proteinExistence type="inferred from homology"/>
<reference evidence="13" key="1">
    <citation type="submission" date="2022-06" db="EMBL/GenBank/DDBJ databases">
        <title>Complete genome sequences of two strains of the flax pathogen Septoria linicola.</title>
        <authorList>
            <person name="Lapalu N."/>
            <person name="Simon A."/>
            <person name="Demenou B."/>
            <person name="Paumier D."/>
            <person name="Guillot M.-P."/>
            <person name="Gout L."/>
            <person name="Valade R."/>
        </authorList>
    </citation>
    <scope>NUCLEOTIDE SEQUENCE</scope>
    <source>
        <strain evidence="13">SE15195</strain>
    </source>
</reference>
<evidence type="ECO:0000313" key="13">
    <source>
        <dbReference type="EMBL" id="USW54393.1"/>
    </source>
</evidence>
<dbReference type="PROSITE" id="PS00107">
    <property type="entry name" value="PROTEIN_KINASE_ATP"/>
    <property type="match status" value="1"/>
</dbReference>
<keyword evidence="4" id="KW-0808">Transferase</keyword>
<evidence type="ECO:0000256" key="3">
    <source>
        <dbReference type="ARBA" id="ARBA00022527"/>
    </source>
</evidence>
<dbReference type="InterPro" id="IPR000719">
    <property type="entry name" value="Prot_kinase_dom"/>
</dbReference>
<name>A0A9Q9EMF6_9PEZI</name>
<protein>
    <recommendedName>
        <fullName evidence="2">non-specific serine/threonine protein kinase</fullName>
        <ecNumber evidence="2">2.7.11.1</ecNumber>
    </recommendedName>
</protein>
<dbReference type="GO" id="GO:0005524">
    <property type="term" value="F:ATP binding"/>
    <property type="evidence" value="ECO:0007669"/>
    <property type="project" value="UniProtKB-UniRule"/>
</dbReference>
<feature type="region of interest" description="Disordered" evidence="11">
    <location>
        <begin position="755"/>
        <end position="786"/>
    </location>
</feature>
<evidence type="ECO:0000313" key="14">
    <source>
        <dbReference type="Proteomes" id="UP001056384"/>
    </source>
</evidence>